<protein>
    <submittedName>
        <fullName evidence="2">Major paralogous domain-containing protein</fullName>
    </submittedName>
</protein>
<gene>
    <name evidence="2" type="ORF">SAMN02745108_01835</name>
</gene>
<dbReference type="Pfam" id="PF09603">
    <property type="entry name" value="Fib_succ_major"/>
    <property type="match status" value="1"/>
</dbReference>
<evidence type="ECO:0000313" key="2">
    <source>
        <dbReference type="EMBL" id="SJZ87788.1"/>
    </source>
</evidence>
<dbReference type="InterPro" id="IPR011871">
    <property type="entry name" value="Fib_succ_major"/>
</dbReference>
<dbReference type="Proteomes" id="UP000190449">
    <property type="component" value="Unassembled WGS sequence"/>
</dbReference>
<name>A0A1T4PAD8_9BACT</name>
<feature type="domain" description="Fibrobacter succinogenes major paralogous" evidence="1">
    <location>
        <begin position="32"/>
        <end position="173"/>
    </location>
</feature>
<dbReference type="NCBIfam" id="TIGR02145">
    <property type="entry name" value="Fib_succ_major"/>
    <property type="match status" value="1"/>
</dbReference>
<proteinExistence type="predicted"/>
<accession>A0A1T4PAD8</accession>
<dbReference type="STRING" id="28122.SAMN02745108_01835"/>
<sequence>MARNLNYAMPDTSLPDPVSGDLRGASTSCLYDDDCKEKGRLYTWTAAYYGCPAGWRLPSDEDWEVLINAMGGRGKAGFRLKAPLGWEMLNPGDDQKWLNECGFSALPTKTLSVPQNDSAYARWWWIDNEIKKDDLGNSRYDFFALQFDGYYSFYSFKVDGLSLYSAYSVRCIKD</sequence>
<reference evidence="2 3" key="1">
    <citation type="submission" date="2017-02" db="EMBL/GenBank/DDBJ databases">
        <authorList>
            <person name="Peterson S.W."/>
        </authorList>
    </citation>
    <scope>NUCLEOTIDE SEQUENCE [LARGE SCALE GENOMIC DNA]</scope>
    <source>
        <strain evidence="2 3">ATCC 43854</strain>
    </source>
</reference>
<evidence type="ECO:0000259" key="1">
    <source>
        <dbReference type="Pfam" id="PF09603"/>
    </source>
</evidence>
<evidence type="ECO:0000313" key="3">
    <source>
        <dbReference type="Proteomes" id="UP000190449"/>
    </source>
</evidence>
<dbReference type="AlphaFoldDB" id="A0A1T4PAD8"/>
<dbReference type="EMBL" id="FUWU01000032">
    <property type="protein sequence ID" value="SJZ87788.1"/>
    <property type="molecule type" value="Genomic_DNA"/>
</dbReference>
<organism evidence="2 3">
    <name type="scientific">Fibrobacter intestinalis</name>
    <dbReference type="NCBI Taxonomy" id="28122"/>
    <lineage>
        <taxon>Bacteria</taxon>
        <taxon>Pseudomonadati</taxon>
        <taxon>Fibrobacterota</taxon>
        <taxon>Fibrobacteria</taxon>
        <taxon>Fibrobacterales</taxon>
        <taxon>Fibrobacteraceae</taxon>
        <taxon>Fibrobacter</taxon>
    </lineage>
</organism>